<sequence length="123" mass="13112">MPPRRSTRRDPPVTATPPTPQIDTAALNVAVAAAVAIAMAQYHSTSASGDGTPVHSNHGEAPVRLRECSYKDFTNCKPLSFKGTGGVIALSQWFEKTESIFEICSCPEGSKVKFAACTFEAKP</sequence>
<proteinExistence type="predicted"/>
<name>A0AAU9PPG7_9ASTR</name>
<feature type="region of interest" description="Disordered" evidence="1">
    <location>
        <begin position="1"/>
        <end position="21"/>
    </location>
</feature>
<organism evidence="2 3">
    <name type="scientific">Lactuca virosa</name>
    <dbReference type="NCBI Taxonomy" id="75947"/>
    <lineage>
        <taxon>Eukaryota</taxon>
        <taxon>Viridiplantae</taxon>
        <taxon>Streptophyta</taxon>
        <taxon>Embryophyta</taxon>
        <taxon>Tracheophyta</taxon>
        <taxon>Spermatophyta</taxon>
        <taxon>Magnoliopsida</taxon>
        <taxon>eudicotyledons</taxon>
        <taxon>Gunneridae</taxon>
        <taxon>Pentapetalae</taxon>
        <taxon>asterids</taxon>
        <taxon>campanulids</taxon>
        <taxon>Asterales</taxon>
        <taxon>Asteraceae</taxon>
        <taxon>Cichorioideae</taxon>
        <taxon>Cichorieae</taxon>
        <taxon>Lactucinae</taxon>
        <taxon>Lactuca</taxon>
    </lineage>
</organism>
<dbReference type="Proteomes" id="UP001157418">
    <property type="component" value="Unassembled WGS sequence"/>
</dbReference>
<accession>A0AAU9PPG7</accession>
<dbReference type="AlphaFoldDB" id="A0AAU9PPG7"/>
<evidence type="ECO:0000313" key="2">
    <source>
        <dbReference type="EMBL" id="CAH1452086.1"/>
    </source>
</evidence>
<gene>
    <name evidence="2" type="ORF">LVIROSA_LOCUS37409</name>
</gene>
<comment type="caution">
    <text evidence="2">The sequence shown here is derived from an EMBL/GenBank/DDBJ whole genome shotgun (WGS) entry which is preliminary data.</text>
</comment>
<evidence type="ECO:0000256" key="1">
    <source>
        <dbReference type="SAM" id="MobiDB-lite"/>
    </source>
</evidence>
<dbReference type="EMBL" id="CAKMRJ010005745">
    <property type="protein sequence ID" value="CAH1452086.1"/>
    <property type="molecule type" value="Genomic_DNA"/>
</dbReference>
<evidence type="ECO:0008006" key="4">
    <source>
        <dbReference type="Google" id="ProtNLM"/>
    </source>
</evidence>
<protein>
    <recommendedName>
        <fullName evidence="4">Reverse transcriptase domain-containing protein</fullName>
    </recommendedName>
</protein>
<keyword evidence="3" id="KW-1185">Reference proteome</keyword>
<evidence type="ECO:0000313" key="3">
    <source>
        <dbReference type="Proteomes" id="UP001157418"/>
    </source>
</evidence>
<reference evidence="2 3" key="1">
    <citation type="submission" date="2022-01" db="EMBL/GenBank/DDBJ databases">
        <authorList>
            <person name="Xiong W."/>
            <person name="Schranz E."/>
        </authorList>
    </citation>
    <scope>NUCLEOTIDE SEQUENCE [LARGE SCALE GENOMIC DNA]</scope>
</reference>